<evidence type="ECO:0000256" key="5">
    <source>
        <dbReference type="ARBA" id="ARBA00022857"/>
    </source>
</evidence>
<evidence type="ECO:0000313" key="12">
    <source>
        <dbReference type="Proteomes" id="UP000321057"/>
    </source>
</evidence>
<keyword evidence="5" id="KW-0521">NADP</keyword>
<evidence type="ECO:0000313" key="10">
    <source>
        <dbReference type="EMBL" id="RIL42171.1"/>
    </source>
</evidence>
<dbReference type="InterPro" id="IPR026021">
    <property type="entry name" value="YdjA-like"/>
</dbReference>
<organism evidence="10 11">
    <name type="scientific">Staphylococcus gallinarum</name>
    <dbReference type="NCBI Taxonomy" id="1293"/>
    <lineage>
        <taxon>Bacteria</taxon>
        <taxon>Bacillati</taxon>
        <taxon>Bacillota</taxon>
        <taxon>Bacilli</taxon>
        <taxon>Bacillales</taxon>
        <taxon>Staphylococcaceae</taxon>
        <taxon>Staphylococcus</taxon>
    </lineage>
</organism>
<evidence type="ECO:0000256" key="7">
    <source>
        <dbReference type="ARBA" id="ARBA00023027"/>
    </source>
</evidence>
<evidence type="ECO:0000256" key="2">
    <source>
        <dbReference type="ARBA" id="ARBA00007118"/>
    </source>
</evidence>
<protein>
    <submittedName>
        <fullName evidence="10">Nitroreductase</fullName>
    </submittedName>
</protein>
<evidence type="ECO:0000256" key="1">
    <source>
        <dbReference type="ARBA" id="ARBA00001917"/>
    </source>
</evidence>
<name>A0A0D0SKF6_STAGA</name>
<dbReference type="SUPFAM" id="SSF55469">
    <property type="entry name" value="FMN-dependent nitroreductase-like"/>
    <property type="match status" value="1"/>
</dbReference>
<keyword evidence="7" id="KW-0520">NAD</keyword>
<dbReference type="InterPro" id="IPR052530">
    <property type="entry name" value="NAD(P)H_nitroreductase"/>
</dbReference>
<comment type="caution">
    <text evidence="10">The sequence shown here is derived from an EMBL/GenBank/DDBJ whole genome shotgun (WGS) entry which is preliminary data.</text>
</comment>
<feature type="domain" description="Nitroreductase" evidence="8">
    <location>
        <begin position="7"/>
        <end position="157"/>
    </location>
</feature>
<dbReference type="Proteomes" id="UP000321057">
    <property type="component" value="Unassembled WGS sequence"/>
</dbReference>
<dbReference type="Pfam" id="PF00881">
    <property type="entry name" value="Nitroreductase"/>
    <property type="match status" value="1"/>
</dbReference>
<dbReference type="CDD" id="cd02135">
    <property type="entry name" value="YdjA-like"/>
    <property type="match status" value="1"/>
</dbReference>
<keyword evidence="4" id="KW-0288">FMN</keyword>
<keyword evidence="12" id="KW-1185">Reference proteome</keyword>
<evidence type="ECO:0000256" key="3">
    <source>
        <dbReference type="ARBA" id="ARBA00022630"/>
    </source>
</evidence>
<keyword evidence="3" id="KW-0285">Flavoprotein</keyword>
<dbReference type="InterPro" id="IPR029479">
    <property type="entry name" value="Nitroreductase"/>
</dbReference>
<evidence type="ECO:0000256" key="6">
    <source>
        <dbReference type="ARBA" id="ARBA00023002"/>
    </source>
</evidence>
<reference evidence="9 12" key="2">
    <citation type="submission" date="2019-07" db="EMBL/GenBank/DDBJ databases">
        <title>Whole genome shotgun sequence of Staphylococcus gallinarum NBRC 109767.</title>
        <authorList>
            <person name="Hosoyama A."/>
            <person name="Uohara A."/>
            <person name="Ohji S."/>
            <person name="Ichikawa N."/>
        </authorList>
    </citation>
    <scope>NUCLEOTIDE SEQUENCE [LARGE SCALE GENOMIC DNA]</scope>
    <source>
        <strain evidence="9 12">NBRC 109767</strain>
    </source>
</reference>
<dbReference type="GO" id="GO:0016491">
    <property type="term" value="F:oxidoreductase activity"/>
    <property type="evidence" value="ECO:0007669"/>
    <property type="project" value="UniProtKB-KW"/>
</dbReference>
<dbReference type="AlphaFoldDB" id="A0A0D0SKF6"/>
<dbReference type="Gene3D" id="3.40.109.10">
    <property type="entry name" value="NADH Oxidase"/>
    <property type="match status" value="1"/>
</dbReference>
<dbReference type="RefSeq" id="WP_042739732.1">
    <property type="nucleotide sequence ID" value="NZ_BKAX01000001.1"/>
</dbReference>
<dbReference type="Proteomes" id="UP000283576">
    <property type="component" value="Unassembled WGS sequence"/>
</dbReference>
<comment type="similarity">
    <text evidence="2">Belongs to the nitroreductase family.</text>
</comment>
<dbReference type="PANTHER" id="PTHR43821">
    <property type="entry name" value="NAD(P)H NITROREDUCTASE YDJA-RELATED"/>
    <property type="match status" value="1"/>
</dbReference>
<evidence type="ECO:0000256" key="4">
    <source>
        <dbReference type="ARBA" id="ARBA00022643"/>
    </source>
</evidence>
<dbReference type="EMBL" id="QXRZ01000006">
    <property type="protein sequence ID" value="RIL42171.1"/>
    <property type="molecule type" value="Genomic_DNA"/>
</dbReference>
<evidence type="ECO:0000313" key="9">
    <source>
        <dbReference type="EMBL" id="GEQ04628.1"/>
    </source>
</evidence>
<dbReference type="OrthoDB" id="9804207at2"/>
<dbReference type="PANTHER" id="PTHR43821:SF1">
    <property type="entry name" value="NAD(P)H NITROREDUCTASE YDJA-RELATED"/>
    <property type="match status" value="1"/>
</dbReference>
<accession>A0A0D0SKF6</accession>
<keyword evidence="6" id="KW-0560">Oxidoreductase</keyword>
<evidence type="ECO:0000313" key="11">
    <source>
        <dbReference type="Proteomes" id="UP000283576"/>
    </source>
</evidence>
<comment type="cofactor">
    <cofactor evidence="1">
        <name>FMN</name>
        <dbReference type="ChEBI" id="CHEBI:58210"/>
    </cofactor>
</comment>
<evidence type="ECO:0000259" key="8">
    <source>
        <dbReference type="Pfam" id="PF00881"/>
    </source>
</evidence>
<dbReference type="InterPro" id="IPR000415">
    <property type="entry name" value="Nitroreductase-like"/>
</dbReference>
<proteinExistence type="inferred from homology"/>
<gene>
    <name evidence="10" type="ORF">BUZ01_10360</name>
    <name evidence="9" type="ORF">SGA02_04560</name>
</gene>
<reference evidence="10 11" key="1">
    <citation type="journal article" date="2016" name="Front. Microbiol.">
        <title>Comprehensive Phylogenetic Analysis of Bovine Non-aureus Staphylococci Species Based on Whole-Genome Sequencing.</title>
        <authorList>
            <person name="Naushad S."/>
            <person name="Barkema H.W."/>
            <person name="Luby C."/>
            <person name="Condas L.A."/>
            <person name="Nobrega D.B."/>
            <person name="Carson D.A."/>
            <person name="De Buck J."/>
        </authorList>
    </citation>
    <scope>NUCLEOTIDE SEQUENCE [LARGE SCALE GENOMIC DNA]</scope>
    <source>
        <strain evidence="10 11">SNUC 1388</strain>
    </source>
</reference>
<sequence>MELQEAISQRRSVKIFKRDMTIDEDALYDAIKKAADAPNHGHREPWRVIHVAKDRLGNMSKQLTQIAFHDKPKKQEDHYQVVTNLGGMLVLILKEDPHQLEGLEDHLAFGAYVQNLMLLLHEAGIGTCWKTPPYIFDKEVQALFNIQENERLLGFLYLTDLEDKMNYRPRHTENIIEKF</sequence>
<dbReference type="EMBL" id="BKAX01000001">
    <property type="protein sequence ID" value="GEQ04628.1"/>
    <property type="molecule type" value="Genomic_DNA"/>
</dbReference>